<dbReference type="Proteomes" id="UP001279734">
    <property type="component" value="Unassembled WGS sequence"/>
</dbReference>
<organism evidence="2 3">
    <name type="scientific">Nepenthes gracilis</name>
    <name type="common">Slender pitcher plant</name>
    <dbReference type="NCBI Taxonomy" id="150966"/>
    <lineage>
        <taxon>Eukaryota</taxon>
        <taxon>Viridiplantae</taxon>
        <taxon>Streptophyta</taxon>
        <taxon>Embryophyta</taxon>
        <taxon>Tracheophyta</taxon>
        <taxon>Spermatophyta</taxon>
        <taxon>Magnoliopsida</taxon>
        <taxon>eudicotyledons</taxon>
        <taxon>Gunneridae</taxon>
        <taxon>Pentapetalae</taxon>
        <taxon>Caryophyllales</taxon>
        <taxon>Nepenthaceae</taxon>
        <taxon>Nepenthes</taxon>
    </lineage>
</organism>
<gene>
    <name evidence="2" type="ORF">Nepgr_011799</name>
</gene>
<protein>
    <submittedName>
        <fullName evidence="2">Uncharacterized protein</fullName>
    </submittedName>
</protein>
<comment type="caution">
    <text evidence="2">The sequence shown here is derived from an EMBL/GenBank/DDBJ whole genome shotgun (WGS) entry which is preliminary data.</text>
</comment>
<sequence length="104" mass="11544">MGEESEPMIWGWSEGLWVSHGGGHQHDQSSKVEKFNDSPQWTEGDESSWCGDPNGLSINRDGQVFQMKIESSHSKDFKIVFTTGRIMGGAWELAGSSLLKKVCL</sequence>
<feature type="compositionally biased region" description="Basic and acidic residues" evidence="1">
    <location>
        <begin position="24"/>
        <end position="36"/>
    </location>
</feature>
<feature type="region of interest" description="Disordered" evidence="1">
    <location>
        <begin position="20"/>
        <end position="53"/>
    </location>
</feature>
<dbReference type="AlphaFoldDB" id="A0AAD3XM86"/>
<dbReference type="EMBL" id="BSYO01000009">
    <property type="protein sequence ID" value="GMH09958.1"/>
    <property type="molecule type" value="Genomic_DNA"/>
</dbReference>
<evidence type="ECO:0000313" key="2">
    <source>
        <dbReference type="EMBL" id="GMH09958.1"/>
    </source>
</evidence>
<accession>A0AAD3XM86</accession>
<evidence type="ECO:0000313" key="3">
    <source>
        <dbReference type="Proteomes" id="UP001279734"/>
    </source>
</evidence>
<proteinExistence type="predicted"/>
<name>A0AAD3XM86_NEPGR</name>
<reference evidence="2" key="1">
    <citation type="submission" date="2023-05" db="EMBL/GenBank/DDBJ databases">
        <title>Nepenthes gracilis genome sequencing.</title>
        <authorList>
            <person name="Fukushima K."/>
        </authorList>
    </citation>
    <scope>NUCLEOTIDE SEQUENCE</scope>
    <source>
        <strain evidence="2">SING2019-196</strain>
    </source>
</reference>
<evidence type="ECO:0000256" key="1">
    <source>
        <dbReference type="SAM" id="MobiDB-lite"/>
    </source>
</evidence>
<keyword evidence="3" id="KW-1185">Reference proteome</keyword>